<dbReference type="Proteomes" id="UP000237271">
    <property type="component" value="Unassembled WGS sequence"/>
</dbReference>
<evidence type="ECO:0000313" key="2">
    <source>
        <dbReference type="Proteomes" id="UP000237271"/>
    </source>
</evidence>
<reference evidence="1 2" key="1">
    <citation type="journal article" date="2017" name="Genome Biol. Evol.">
        <title>Phytophthora megakarya and P. palmivora, closely related causal agents of cacao black pod rot, underwent increases in genome sizes and gene numbers by different mechanisms.</title>
        <authorList>
            <person name="Ali S.S."/>
            <person name="Shao J."/>
            <person name="Lary D.J."/>
            <person name="Kronmiller B."/>
            <person name="Shen D."/>
            <person name="Strem M.D."/>
            <person name="Amoako-Attah I."/>
            <person name="Akrofi A.Y."/>
            <person name="Begoude B.A."/>
            <person name="Ten Hoopen G.M."/>
            <person name="Coulibaly K."/>
            <person name="Kebe B.I."/>
            <person name="Melnick R.L."/>
            <person name="Guiltinan M.J."/>
            <person name="Tyler B.M."/>
            <person name="Meinhardt L.W."/>
            <person name="Bailey B.A."/>
        </authorList>
    </citation>
    <scope>NUCLEOTIDE SEQUENCE [LARGE SCALE GENOMIC DNA]</scope>
    <source>
        <strain evidence="2">sbr112.9</strain>
    </source>
</reference>
<evidence type="ECO:0000313" key="1">
    <source>
        <dbReference type="EMBL" id="POM66207.1"/>
    </source>
</evidence>
<proteinExistence type="predicted"/>
<gene>
    <name evidence="1" type="ORF">PHPALM_17971</name>
</gene>
<keyword evidence="2" id="KW-1185">Reference proteome</keyword>
<organism evidence="1 2">
    <name type="scientific">Phytophthora palmivora</name>
    <dbReference type="NCBI Taxonomy" id="4796"/>
    <lineage>
        <taxon>Eukaryota</taxon>
        <taxon>Sar</taxon>
        <taxon>Stramenopiles</taxon>
        <taxon>Oomycota</taxon>
        <taxon>Peronosporomycetes</taxon>
        <taxon>Peronosporales</taxon>
        <taxon>Peronosporaceae</taxon>
        <taxon>Phytophthora</taxon>
    </lineage>
</organism>
<name>A0A2P4XKY8_9STRA</name>
<dbReference type="OrthoDB" id="90817at2759"/>
<sequence>MPAFAWLINNRVTKRLYCTSHIDCTAEARIVIDIDGKFRLSRSGVHTGAHVSRESQRTGIHKPLLTEIDEMFEITTTEVQGVRHNVGASKIALIDYENEDVLISSHFFQNMRYPIEQNGHRIAWEPFEFQHELLNLWFYAARGCPGVVPNESLSKLTIEQLN</sequence>
<comment type="caution">
    <text evidence="1">The sequence shown here is derived from an EMBL/GenBank/DDBJ whole genome shotgun (WGS) entry which is preliminary data.</text>
</comment>
<accession>A0A2P4XKY8</accession>
<dbReference type="AlphaFoldDB" id="A0A2P4XKY8"/>
<dbReference type="EMBL" id="NCKW01009700">
    <property type="protein sequence ID" value="POM66207.1"/>
    <property type="molecule type" value="Genomic_DNA"/>
</dbReference>
<protein>
    <submittedName>
        <fullName evidence="1">Uncharacterized protein</fullName>
    </submittedName>
</protein>